<feature type="compositionally biased region" description="Low complexity" evidence="7">
    <location>
        <begin position="278"/>
        <end position="290"/>
    </location>
</feature>
<dbReference type="SUPFAM" id="SSF52540">
    <property type="entry name" value="P-loop containing nucleoside triphosphate hydrolases"/>
    <property type="match status" value="1"/>
</dbReference>
<feature type="compositionally biased region" description="Polar residues" evidence="7">
    <location>
        <begin position="204"/>
        <end position="215"/>
    </location>
</feature>
<evidence type="ECO:0000256" key="5">
    <source>
        <dbReference type="ARBA" id="ARBA00022777"/>
    </source>
</evidence>
<proteinExistence type="inferred from homology"/>
<dbReference type="GO" id="GO:0071897">
    <property type="term" value="P:DNA biosynthetic process"/>
    <property type="evidence" value="ECO:0007669"/>
    <property type="project" value="UniProtKB-KW"/>
</dbReference>
<dbReference type="HAMAP" id="MF_04029">
    <property type="entry name" value="HSV_KITH"/>
    <property type="match status" value="1"/>
</dbReference>
<evidence type="ECO:0000256" key="2">
    <source>
        <dbReference type="ARBA" id="ARBA00022634"/>
    </source>
</evidence>
<keyword evidence="1" id="KW-0244">Early protein</keyword>
<accession>A0A2D1A3F7</accession>
<feature type="compositionally biased region" description="Basic and acidic residues" evidence="7">
    <location>
        <begin position="220"/>
        <end position="230"/>
    </location>
</feature>
<feature type="region of interest" description="Disordered" evidence="7">
    <location>
        <begin position="1"/>
        <end position="26"/>
    </location>
</feature>
<reference evidence="9" key="1">
    <citation type="journal article" date="2018" name="Virology">
        <title>Isolation, characterization and prevalence of a novel Gammaherpesvirus in Eptesicus fuscus, the North American big brown bat.</title>
        <authorList>
            <person name="Subudhi S."/>
            <person name="Rapin N."/>
            <person name="Dorville N."/>
            <person name="Hill J.E."/>
            <person name="Town J."/>
            <person name="Willis C.K."/>
            <person name="Bollinger T.K."/>
            <person name="Misra V."/>
        </authorList>
    </citation>
    <scope>NUCLEOTIDE SEQUENCE</scope>
</reference>
<dbReference type="InterPro" id="IPR001889">
    <property type="entry name" value="Herpes_TK"/>
</dbReference>
<evidence type="ECO:0000256" key="6">
    <source>
        <dbReference type="ARBA" id="ARBA00022840"/>
    </source>
</evidence>
<evidence type="ECO:0000313" key="9">
    <source>
        <dbReference type="EMBL" id="ATA58250.1"/>
    </source>
</evidence>
<sequence>MSKSGGKKAHQRGRHPPLLPPCDYGGAEAFEAESGAYSVVDLSGRFGGRETRAGSSASASRGRPRFRAHDRDEPAPLRSVGGNARTGGGAEWDSLAHSDFTVISRGTPPPSHPPPPVPGTGTEDDAAESLSSWRHGPRGTRTPRNFTCGDALYNVPARGRSRFPRENEHRGPRDEECAYSEAYSRPRPPPGAKAGAGGDDDSTSFEVLSAPSSCSGGAEGGDHGARREALDAFSTSEGEPEHVYALLEKPARAPKTPTRAQYAGPPPPPLPPPRKPPRAALLRSASSAASGEYETTFSSGGGSSGRNTARSLRSGGYGNADLMLPANAPADGGRRRGRSATRAGPPKLLRDSRAISQDRRRRAAKNLQGSLGCLLNIGGGSSGDEGEDESPVRLIPIGLLRPSPDPEYARVCRVFIEGSMGVGKTTLISSVSSMLGSDVALAFGEPMDYWRGVFSDCIEKVNKTLKSAASGGSGRSARSISLLACQTKFLTPLAAIQTAVRRFRHPDDGREVDLSPLDRWCLFDRHPLSAAVIFPLTHAKRGILTVEHLFGLLAAFRAHRGDVVVLLQGPPWKNYQRVKGRNRKAEDAVTASYLEDMADAYSMFYCTWLLLQYFAPEVIVELCVGVRHIADACANASTRPVQEALASRLNAKSMIPLLAEVIQPFRADCVVLEVCLRFFREVRKLQCVTVDIAPFEGDVQGLWSTVYSQVLQQPAIKTHLYDWGALRCLAHKFSAA</sequence>
<evidence type="ECO:0000313" key="10">
    <source>
        <dbReference type="Proteomes" id="UP000290797"/>
    </source>
</evidence>
<feature type="compositionally biased region" description="Pro residues" evidence="7">
    <location>
        <begin position="107"/>
        <end position="118"/>
    </location>
</feature>
<keyword evidence="10" id="KW-1185">Reference proteome</keyword>
<dbReference type="GO" id="GO:0005524">
    <property type="term" value="F:ATP binding"/>
    <property type="evidence" value="ECO:0007669"/>
    <property type="project" value="UniProtKB-KW"/>
</dbReference>
<evidence type="ECO:0000256" key="1">
    <source>
        <dbReference type="ARBA" id="ARBA00022518"/>
    </source>
</evidence>
<protein>
    <submittedName>
        <fullName evidence="9">Thymidine kinase</fullName>
    </submittedName>
</protein>
<dbReference type="Pfam" id="PF00693">
    <property type="entry name" value="Herpes_TK"/>
    <property type="match status" value="1"/>
</dbReference>
<name>A0A2D1A3F7_9GAMA</name>
<keyword evidence="5 9" id="KW-0418">Kinase</keyword>
<evidence type="ECO:0000256" key="3">
    <source>
        <dbReference type="ARBA" id="ARBA00022679"/>
    </source>
</evidence>
<keyword evidence="6" id="KW-0067">ATP-binding</keyword>
<dbReference type="GO" id="GO:0004797">
    <property type="term" value="F:thymidine kinase activity"/>
    <property type="evidence" value="ECO:0007669"/>
    <property type="project" value="InterPro"/>
</dbReference>
<feature type="domain" description="Herpesvirus thymidine kinase C-terminal" evidence="8">
    <location>
        <begin position="694"/>
        <end position="726"/>
    </location>
</feature>
<feature type="compositionally biased region" description="Basic residues" evidence="7">
    <location>
        <begin position="1"/>
        <end position="15"/>
    </location>
</feature>
<feature type="region of interest" description="Disordered" evidence="7">
    <location>
        <begin position="46"/>
        <end position="362"/>
    </location>
</feature>
<keyword evidence="2" id="KW-0237">DNA synthesis</keyword>
<keyword evidence="4" id="KW-0547">Nucleotide-binding</keyword>
<dbReference type="InterPro" id="IPR027417">
    <property type="entry name" value="P-loop_NTPase"/>
</dbReference>
<dbReference type="OrthoDB" id="7738at10239"/>
<organism evidence="9">
    <name type="scientific">vespertilionid gammaherpesvirus 3</name>
    <dbReference type="NCBI Taxonomy" id="2846598"/>
    <lineage>
        <taxon>Viruses</taxon>
        <taxon>Duplodnaviria</taxon>
        <taxon>Heunggongvirae</taxon>
        <taxon>Peploviricota</taxon>
        <taxon>Herviviricetes</taxon>
        <taxon>Herpesvirales</taxon>
        <taxon>Orthoherpesviridae</taxon>
        <taxon>Gammaherpesvirinae</taxon>
        <taxon>Patagivirus</taxon>
        <taxon>Patagivirus vespertilionidgamma3</taxon>
    </lineage>
</organism>
<dbReference type="EMBL" id="MF385016">
    <property type="protein sequence ID" value="ATA58250.1"/>
    <property type="molecule type" value="Genomic_DNA"/>
</dbReference>
<keyword evidence="3" id="KW-0808">Transferase</keyword>
<feature type="compositionally biased region" description="Basic and acidic residues" evidence="7">
    <location>
        <begin position="163"/>
        <end position="176"/>
    </location>
</feature>
<dbReference type="Pfam" id="PF08465">
    <property type="entry name" value="Herpes_TK_C"/>
    <property type="match status" value="1"/>
</dbReference>
<dbReference type="InterPro" id="IPR013672">
    <property type="entry name" value="Herpes_TK_C"/>
</dbReference>
<feature type="compositionally biased region" description="Basic and acidic residues" evidence="7">
    <location>
        <begin position="348"/>
        <end position="358"/>
    </location>
</feature>
<dbReference type="Gene3D" id="3.40.50.300">
    <property type="entry name" value="P-loop containing nucleotide triphosphate hydrolases"/>
    <property type="match status" value="1"/>
</dbReference>
<evidence type="ECO:0000259" key="8">
    <source>
        <dbReference type="Pfam" id="PF08465"/>
    </source>
</evidence>
<dbReference type="Proteomes" id="UP000290797">
    <property type="component" value="Segment"/>
</dbReference>
<dbReference type="GO" id="GO:0006230">
    <property type="term" value="P:TMP biosynthetic process"/>
    <property type="evidence" value="ECO:0007669"/>
    <property type="project" value="InterPro"/>
</dbReference>
<feature type="compositionally biased region" description="Pro residues" evidence="7">
    <location>
        <begin position="264"/>
        <end position="274"/>
    </location>
</feature>
<evidence type="ECO:0000256" key="4">
    <source>
        <dbReference type="ARBA" id="ARBA00022741"/>
    </source>
</evidence>
<evidence type="ECO:0000256" key="7">
    <source>
        <dbReference type="SAM" id="MobiDB-lite"/>
    </source>
</evidence>